<dbReference type="Proteomes" id="UP001303695">
    <property type="component" value="Segment"/>
</dbReference>
<dbReference type="RefSeq" id="YP_013605279.1">
    <property type="nucleotide sequence ID" value="NC_133254.1"/>
</dbReference>
<dbReference type="EMBL" id="BK063678">
    <property type="protein sequence ID" value="DBA35499.1"/>
    <property type="molecule type" value="Genomic_DNA"/>
</dbReference>
<sequence>MYSINKSYKEFVKNIIQNGHRTFKDGKEILESLGNIVVLDNPLGYSHKAKYELITSGELIDDIEKGEFDIDGCPINGQSLSYYVKSFNSSDIGGFKYTYPNRIKAHFGVNQFETMVERLIDDLGSNRSVAVTLDPKHDCSEEDIPCLQVLQATVRDRKLTIHCFFRSNDIFGAYYSNMYFITYIGMLLVEELNRRDPVNANIVFDGIYYYSSSAHIYKTDYNKAKKLVGL</sequence>
<dbReference type="InterPro" id="IPR014620">
    <property type="entry name" value="Thymidylate_synthase_arc"/>
</dbReference>
<accession>A0AA87CD98</accession>
<gene>
    <name evidence="1" type="ORF">vir249_00054</name>
</gene>
<dbReference type="Gene3D" id="3.30.572.10">
    <property type="entry name" value="Thymidylate synthase/dCMP hydroxymethylase domain"/>
    <property type="match status" value="1"/>
</dbReference>
<dbReference type="PIRSF" id="PIRSF036752">
    <property type="entry name" value="TSase_MJ051"/>
    <property type="match status" value="1"/>
</dbReference>
<dbReference type="InterPro" id="IPR036926">
    <property type="entry name" value="Thymidate_synth/dCMP_Mease_sf"/>
</dbReference>
<evidence type="ECO:0000313" key="1">
    <source>
        <dbReference type="EMBL" id="DBA35499.1"/>
    </source>
</evidence>
<proteinExistence type="predicted"/>
<evidence type="ECO:0000313" key="2">
    <source>
        <dbReference type="Proteomes" id="UP001303695"/>
    </source>
</evidence>
<dbReference type="GeneID" id="300198849"/>
<organism evidence="1 2">
    <name type="scientific">Caudoviricetes sp. vir249</name>
    <dbReference type="NCBI Taxonomy" id="3068355"/>
    <lineage>
        <taxon>Viruses</taxon>
        <taxon>Duplodnaviria</taxon>
        <taxon>Heunggongvirae</taxon>
        <taxon>Uroviricota</taxon>
        <taxon>Caudoviricetes</taxon>
    </lineage>
</organism>
<keyword evidence="2" id="KW-1185">Reference proteome</keyword>
<name>A0AA87CD98_9CAUD</name>
<dbReference type="GO" id="GO:0006235">
    <property type="term" value="P:dTTP biosynthetic process"/>
    <property type="evidence" value="ECO:0007669"/>
    <property type="project" value="InterPro"/>
</dbReference>
<dbReference type="SUPFAM" id="SSF55831">
    <property type="entry name" value="Thymidylate synthase/dCMP hydroxymethylase"/>
    <property type="match status" value="1"/>
</dbReference>
<dbReference type="GO" id="GO:0004799">
    <property type="term" value="F:thymidylate synthase activity"/>
    <property type="evidence" value="ECO:0007669"/>
    <property type="project" value="InterPro"/>
</dbReference>
<reference evidence="1 2" key="1">
    <citation type="journal article" date="2023" name="Nat. Microbiol.">
        <title>A compendium of viruses from methanogenic archaea reveals their diversity and adaptations to the gut environment.</title>
        <authorList>
            <person name="Medvedeva S."/>
            <person name="Borrel G."/>
            <person name="Krupovic M."/>
            <person name="Gribaldo S."/>
        </authorList>
    </citation>
    <scope>NUCLEOTIDE SEQUENCE [LARGE SCALE GENOMIC DNA]</scope>
</reference>
<protein>
    <submittedName>
        <fullName evidence="1">Thymidylate synthase</fullName>
    </submittedName>
</protein>